<dbReference type="PANTHER" id="PTHR43853:SF8">
    <property type="entry name" value="3-KETOACYL-COA THIOLASE, PEROXISOMAL"/>
    <property type="match status" value="1"/>
</dbReference>
<evidence type="ECO:0000256" key="2">
    <source>
        <dbReference type="ARBA" id="ARBA00022832"/>
    </source>
</evidence>
<dbReference type="EC" id="2.3.1.9" evidence="1"/>
<keyword evidence="4" id="KW-0443">Lipid metabolism</keyword>
<dbReference type="GO" id="GO:0010124">
    <property type="term" value="P:phenylacetate catabolic process"/>
    <property type="evidence" value="ECO:0007669"/>
    <property type="project" value="TreeGrafter"/>
</dbReference>
<organism evidence="6 7">
    <name type="scientific">Marmota monax</name>
    <name type="common">Woodchuck</name>
    <dbReference type="NCBI Taxonomy" id="9995"/>
    <lineage>
        <taxon>Eukaryota</taxon>
        <taxon>Metazoa</taxon>
        <taxon>Chordata</taxon>
        <taxon>Craniata</taxon>
        <taxon>Vertebrata</taxon>
        <taxon>Euteleostomi</taxon>
        <taxon>Mammalia</taxon>
        <taxon>Eutheria</taxon>
        <taxon>Euarchontoglires</taxon>
        <taxon>Glires</taxon>
        <taxon>Rodentia</taxon>
        <taxon>Sciuromorpha</taxon>
        <taxon>Sciuridae</taxon>
        <taxon>Xerinae</taxon>
        <taxon>Marmotini</taxon>
        <taxon>Marmota</taxon>
    </lineage>
</organism>
<dbReference type="PANTHER" id="PTHR43853">
    <property type="entry name" value="3-KETOACYL-COA THIOLASE, PEROXISOMAL"/>
    <property type="match status" value="1"/>
</dbReference>
<accession>A0A834USX7</accession>
<dbReference type="InterPro" id="IPR016039">
    <property type="entry name" value="Thiolase-like"/>
</dbReference>
<evidence type="ECO:0000259" key="5">
    <source>
        <dbReference type="Pfam" id="PF00108"/>
    </source>
</evidence>
<feature type="domain" description="Thiolase N-terminal" evidence="5">
    <location>
        <begin position="62"/>
        <end position="152"/>
    </location>
</feature>
<sequence length="262" mass="28478">MCAASVQHLGQQPAPSAGPVGREAWFPWMYEEVELKQLTREHALFCSALHAAYPPSWKRVWPAGITSENVAEWFGISREKQDTFAVASQQKAARAQSKGCFRAEIVPVTTTIHDDKGIKRSITVSQDEGIRPNTTMEGLAKLKPAFKDGGSTRDCYQAGCSALESGADQVEGRRVGPPHPRGPEVLCRLESPPAPPDVMDIGPTYAIPAALENAGQWLLQTLDLGPLMPCCWGRVLGIELRVLQSKDGAGWHSIPKGFVTHS</sequence>
<dbReference type="Proteomes" id="UP000662637">
    <property type="component" value="Unassembled WGS sequence"/>
</dbReference>
<evidence type="ECO:0000256" key="1">
    <source>
        <dbReference type="ARBA" id="ARBA00012705"/>
    </source>
</evidence>
<gene>
    <name evidence="6" type="ORF">GHT09_018468</name>
</gene>
<dbReference type="Pfam" id="PF00108">
    <property type="entry name" value="Thiolase_N"/>
    <property type="match status" value="1"/>
</dbReference>
<keyword evidence="3" id="KW-0007">Acetylation</keyword>
<dbReference type="InterPro" id="IPR050215">
    <property type="entry name" value="Thiolase-like_sf_Thiolase"/>
</dbReference>
<dbReference type="GO" id="GO:0003985">
    <property type="term" value="F:acetyl-CoA C-acetyltransferase activity"/>
    <property type="evidence" value="ECO:0007669"/>
    <property type="project" value="UniProtKB-EC"/>
</dbReference>
<proteinExistence type="predicted"/>
<evidence type="ECO:0000313" key="6">
    <source>
        <dbReference type="EMBL" id="KAF7470158.1"/>
    </source>
</evidence>
<reference evidence="6" key="1">
    <citation type="submission" date="2020-08" db="EMBL/GenBank/DDBJ databases">
        <authorList>
            <person name="Shumante A."/>
            <person name="Zimin A.V."/>
            <person name="Puiu D."/>
            <person name="Salzberg S.L."/>
        </authorList>
    </citation>
    <scope>NUCLEOTIDE SEQUENCE</scope>
    <source>
        <strain evidence="6">WC2-LM</strain>
        <tissue evidence="6">Liver</tissue>
    </source>
</reference>
<comment type="caution">
    <text evidence="6">The sequence shown here is derived from an EMBL/GenBank/DDBJ whole genome shotgun (WGS) entry which is preliminary data.</text>
</comment>
<evidence type="ECO:0000313" key="7">
    <source>
        <dbReference type="Proteomes" id="UP000662637"/>
    </source>
</evidence>
<dbReference type="SUPFAM" id="SSF53901">
    <property type="entry name" value="Thiolase-like"/>
    <property type="match status" value="1"/>
</dbReference>
<keyword evidence="2" id="KW-0276">Fatty acid metabolism</keyword>
<dbReference type="GO" id="GO:0005777">
    <property type="term" value="C:peroxisome"/>
    <property type="evidence" value="ECO:0007669"/>
    <property type="project" value="TreeGrafter"/>
</dbReference>
<dbReference type="Gene3D" id="3.40.47.10">
    <property type="match status" value="1"/>
</dbReference>
<dbReference type="InterPro" id="IPR020616">
    <property type="entry name" value="Thiolase_N"/>
</dbReference>
<name>A0A834USX7_MARMO</name>
<dbReference type="EMBL" id="WJEC01007550">
    <property type="protein sequence ID" value="KAF7470158.1"/>
    <property type="molecule type" value="Genomic_DNA"/>
</dbReference>
<dbReference type="GO" id="GO:0006635">
    <property type="term" value="P:fatty acid beta-oxidation"/>
    <property type="evidence" value="ECO:0007669"/>
    <property type="project" value="TreeGrafter"/>
</dbReference>
<protein>
    <recommendedName>
        <fullName evidence="1">acetyl-CoA C-acetyltransferase</fullName>
        <ecNumber evidence="1">2.3.1.9</ecNumber>
    </recommendedName>
</protein>
<evidence type="ECO:0000256" key="3">
    <source>
        <dbReference type="ARBA" id="ARBA00022990"/>
    </source>
</evidence>
<dbReference type="AlphaFoldDB" id="A0A834USX7"/>
<evidence type="ECO:0000256" key="4">
    <source>
        <dbReference type="ARBA" id="ARBA00023098"/>
    </source>
</evidence>